<reference evidence="1" key="1">
    <citation type="journal article" date="2023" name="Nat. Microbiol.">
        <title>Babesia duncani multi-omics identifies virulence factors and drug targets.</title>
        <authorList>
            <person name="Singh P."/>
            <person name="Lonardi S."/>
            <person name="Liang Q."/>
            <person name="Vydyam P."/>
            <person name="Khabirova E."/>
            <person name="Fang T."/>
            <person name="Gihaz S."/>
            <person name="Thekkiniath J."/>
            <person name="Munshi M."/>
            <person name="Abel S."/>
            <person name="Ciampossin L."/>
            <person name="Batugedara G."/>
            <person name="Gupta M."/>
            <person name="Lu X.M."/>
            <person name="Lenz T."/>
            <person name="Chakravarty S."/>
            <person name="Cornillot E."/>
            <person name="Hu Y."/>
            <person name="Ma W."/>
            <person name="Gonzalez L.M."/>
            <person name="Sanchez S."/>
            <person name="Estrada K."/>
            <person name="Sanchez-Flores A."/>
            <person name="Montero E."/>
            <person name="Harb O.S."/>
            <person name="Le Roch K.G."/>
            <person name="Mamoun C.B."/>
        </authorList>
    </citation>
    <scope>NUCLEOTIDE SEQUENCE</scope>
    <source>
        <strain evidence="1">WA1</strain>
    </source>
</reference>
<accession>A0AAD9PI75</accession>
<dbReference type="Proteomes" id="UP001214638">
    <property type="component" value="Unassembled WGS sequence"/>
</dbReference>
<dbReference type="RefSeq" id="XP_067802172.1">
    <property type="nucleotide sequence ID" value="XM_067948021.1"/>
</dbReference>
<dbReference type="AlphaFoldDB" id="A0AAD9PI75"/>
<name>A0AAD9PI75_9APIC</name>
<organism evidence="1 2">
    <name type="scientific">Babesia duncani</name>
    <dbReference type="NCBI Taxonomy" id="323732"/>
    <lineage>
        <taxon>Eukaryota</taxon>
        <taxon>Sar</taxon>
        <taxon>Alveolata</taxon>
        <taxon>Apicomplexa</taxon>
        <taxon>Aconoidasida</taxon>
        <taxon>Piroplasmida</taxon>
        <taxon>Babesiidae</taxon>
        <taxon>Babesia</taxon>
    </lineage>
</organism>
<keyword evidence="2" id="KW-1185">Reference proteome</keyword>
<proteinExistence type="predicted"/>
<sequence>MCWTPKCRLQQDESVNLLCTITINNRIDIWHIPIYAPPDTLLYAENLAQLNLTLTNDCVSKDVAIFPESIDSMHAVPSLLMRCMHEYNFTSADFTTCNNGDSSSLFGFVAIGKFICVFYIAPNVGNVISHDNEGYSSRLLVHDDVSSVNSVDQSKWVIVNNKSNADFNLYDPMKCKALFPIYPTRTYSKGLHSQLIGIAQVPETCGIVAINVSEGTRLFVATLDGSLYKIELHVSTHANGQIAVEWKNKSLILKLQWSLELLKRYSIAQGEMLFGIACGHLVCYDIQTGEWVQVAISTIPLVSYMLRFIYQTGDSLAEIEIVDASGTTHMVELTKSLEIIRINSVKHKNEPKSILYGCCNVGISSYQCKIMSSQVRLEHQLVHASLFVNVLEAIDDDWKLKVIKNHLLFNKLSISSRSMLFKLRESPPINIANNDWHQLALELIRQEKYQMLKAMYQSMQNQQDRHLKALVLYLVASTSSI</sequence>
<dbReference type="KEGG" id="bdw:94337301"/>
<comment type="caution">
    <text evidence="1">The sequence shown here is derived from an EMBL/GenBank/DDBJ whole genome shotgun (WGS) entry which is preliminary data.</text>
</comment>
<dbReference type="EMBL" id="JALLKP010000004">
    <property type="protein sequence ID" value="KAK2195329.1"/>
    <property type="molecule type" value="Genomic_DNA"/>
</dbReference>
<protein>
    <submittedName>
        <fullName evidence="1">Uncharacterized protein</fullName>
    </submittedName>
</protein>
<evidence type="ECO:0000313" key="1">
    <source>
        <dbReference type="EMBL" id="KAK2195329.1"/>
    </source>
</evidence>
<evidence type="ECO:0000313" key="2">
    <source>
        <dbReference type="Proteomes" id="UP001214638"/>
    </source>
</evidence>
<dbReference type="GeneID" id="94337301"/>
<gene>
    <name evidence="1" type="ORF">BdWA1_003004</name>
</gene>